<keyword evidence="2" id="KW-0732">Signal</keyword>
<feature type="chain" id="PRO_5009133999" evidence="2">
    <location>
        <begin position="23"/>
        <end position="461"/>
    </location>
</feature>
<dbReference type="OrthoDB" id="10420849at2759"/>
<name>A0A1E3PY36_LIPST</name>
<gene>
    <name evidence="3" type="ORF">LIPSTDRAFT_165324</name>
</gene>
<feature type="compositionally biased region" description="Polar residues" evidence="1">
    <location>
        <begin position="396"/>
        <end position="425"/>
    </location>
</feature>
<evidence type="ECO:0000313" key="4">
    <source>
        <dbReference type="Proteomes" id="UP000094385"/>
    </source>
</evidence>
<feature type="region of interest" description="Disordered" evidence="1">
    <location>
        <begin position="294"/>
        <end position="352"/>
    </location>
</feature>
<dbReference type="AlphaFoldDB" id="A0A1E3PY36"/>
<evidence type="ECO:0000256" key="2">
    <source>
        <dbReference type="SAM" id="SignalP"/>
    </source>
</evidence>
<protein>
    <submittedName>
        <fullName evidence="3">Uncharacterized protein</fullName>
    </submittedName>
</protein>
<keyword evidence="4" id="KW-1185">Reference proteome</keyword>
<organism evidence="3 4">
    <name type="scientific">Lipomyces starkeyi NRRL Y-11557</name>
    <dbReference type="NCBI Taxonomy" id="675824"/>
    <lineage>
        <taxon>Eukaryota</taxon>
        <taxon>Fungi</taxon>
        <taxon>Dikarya</taxon>
        <taxon>Ascomycota</taxon>
        <taxon>Saccharomycotina</taxon>
        <taxon>Lipomycetes</taxon>
        <taxon>Lipomycetales</taxon>
        <taxon>Lipomycetaceae</taxon>
        <taxon>Lipomyces</taxon>
    </lineage>
</organism>
<feature type="compositionally biased region" description="Acidic residues" evidence="1">
    <location>
        <begin position="330"/>
        <end position="346"/>
    </location>
</feature>
<feature type="compositionally biased region" description="Polar residues" evidence="1">
    <location>
        <begin position="311"/>
        <end position="325"/>
    </location>
</feature>
<feature type="region of interest" description="Disordered" evidence="1">
    <location>
        <begin position="394"/>
        <end position="425"/>
    </location>
</feature>
<dbReference type="Proteomes" id="UP000094385">
    <property type="component" value="Unassembled WGS sequence"/>
</dbReference>
<reference evidence="3 4" key="1">
    <citation type="journal article" date="2016" name="Proc. Natl. Acad. Sci. U.S.A.">
        <title>Comparative genomics of biotechnologically important yeasts.</title>
        <authorList>
            <person name="Riley R."/>
            <person name="Haridas S."/>
            <person name="Wolfe K.H."/>
            <person name="Lopes M.R."/>
            <person name="Hittinger C.T."/>
            <person name="Goeker M."/>
            <person name="Salamov A.A."/>
            <person name="Wisecaver J.H."/>
            <person name="Long T.M."/>
            <person name="Calvey C.H."/>
            <person name="Aerts A.L."/>
            <person name="Barry K.W."/>
            <person name="Choi C."/>
            <person name="Clum A."/>
            <person name="Coughlan A.Y."/>
            <person name="Deshpande S."/>
            <person name="Douglass A.P."/>
            <person name="Hanson S.J."/>
            <person name="Klenk H.-P."/>
            <person name="LaButti K.M."/>
            <person name="Lapidus A."/>
            <person name="Lindquist E.A."/>
            <person name="Lipzen A.M."/>
            <person name="Meier-Kolthoff J.P."/>
            <person name="Ohm R.A."/>
            <person name="Otillar R.P."/>
            <person name="Pangilinan J.L."/>
            <person name="Peng Y."/>
            <person name="Rokas A."/>
            <person name="Rosa C.A."/>
            <person name="Scheuner C."/>
            <person name="Sibirny A.A."/>
            <person name="Slot J.C."/>
            <person name="Stielow J.B."/>
            <person name="Sun H."/>
            <person name="Kurtzman C.P."/>
            <person name="Blackwell M."/>
            <person name="Grigoriev I.V."/>
            <person name="Jeffries T.W."/>
        </authorList>
    </citation>
    <scope>NUCLEOTIDE SEQUENCE [LARGE SCALE GENOMIC DNA]</scope>
    <source>
        <strain evidence="3 4">NRRL Y-11557</strain>
    </source>
</reference>
<evidence type="ECO:0000256" key="1">
    <source>
        <dbReference type="SAM" id="MobiDB-lite"/>
    </source>
</evidence>
<sequence>MRIIRAGLFLLTLSFCIVSICAAHLSFNLFTDGTGTTPSSSSSSRAAAAAAGISQSTSSSPSSISSSVLSLSYATLSTISASIVALLYSTQLFSSQLDGILIKFPGASKTQSDSCCSARRKHIASILSCTCPDSADDDSVDAVADVSDDSTDGKSACSIGDDFMSCRVPPKKRIKSKAATVEEPITPEQELFKALAEGEYANNLCALEGSVDCSVNSACFQLGLCTSPTMRPAPTSPHPGLQLYKPPIVLLPTPPQSTHLLSSLLGPSSKTTLLLRAFAKSIYKFNNISVMSSVSTDTGEASPGKNERPTPISTFTVVSPPTGTASGLLEETEAEEDEEEEEEEEEEKNKKSNEYILQRRRKEEVEDTATNEEKADFVRFLPTSIPAESIPELVEQETQAQSPAESRSDPQHQPQCASQSNKSTGIATNLNMREVLAASNRGSCSCLGLVIAMLCFVGMGM</sequence>
<evidence type="ECO:0000313" key="3">
    <source>
        <dbReference type="EMBL" id="ODQ70359.1"/>
    </source>
</evidence>
<feature type="signal peptide" evidence="2">
    <location>
        <begin position="1"/>
        <end position="22"/>
    </location>
</feature>
<accession>A0A1E3PY36</accession>
<proteinExistence type="predicted"/>
<dbReference type="EMBL" id="KV454300">
    <property type="protein sequence ID" value="ODQ70359.1"/>
    <property type="molecule type" value="Genomic_DNA"/>
</dbReference>